<dbReference type="Proteomes" id="UP000606786">
    <property type="component" value="Unassembled WGS sequence"/>
</dbReference>
<dbReference type="PROSITE" id="PS00134">
    <property type="entry name" value="TRYPSIN_HIS"/>
    <property type="match status" value="1"/>
</dbReference>
<evidence type="ECO:0000256" key="2">
    <source>
        <dbReference type="RuleBase" id="RU363034"/>
    </source>
</evidence>
<organism evidence="6">
    <name type="scientific">Ceratitis capitata</name>
    <name type="common">Mediterranean fruit fly</name>
    <name type="synonym">Tephritis capitata</name>
    <dbReference type="NCBI Taxonomy" id="7213"/>
    <lineage>
        <taxon>Eukaryota</taxon>
        <taxon>Metazoa</taxon>
        <taxon>Ecdysozoa</taxon>
        <taxon>Arthropoda</taxon>
        <taxon>Hexapoda</taxon>
        <taxon>Insecta</taxon>
        <taxon>Pterygota</taxon>
        <taxon>Neoptera</taxon>
        <taxon>Endopterygota</taxon>
        <taxon>Diptera</taxon>
        <taxon>Brachycera</taxon>
        <taxon>Muscomorpha</taxon>
        <taxon>Tephritoidea</taxon>
        <taxon>Tephritidae</taxon>
        <taxon>Ceratitis</taxon>
        <taxon>Ceratitis</taxon>
    </lineage>
</organism>
<dbReference type="OrthoDB" id="5597713at2759"/>
<dbReference type="InterPro" id="IPR009003">
    <property type="entry name" value="Peptidase_S1_PA"/>
</dbReference>
<dbReference type="AlphaFoldDB" id="W8BFY6"/>
<reference evidence="6" key="1">
    <citation type="submission" date="2013-07" db="EMBL/GenBank/DDBJ databases">
        <authorList>
            <person name="Geib S."/>
        </authorList>
    </citation>
    <scope>NUCLEOTIDE SEQUENCE</scope>
</reference>
<evidence type="ECO:0000313" key="7">
    <source>
        <dbReference type="Proteomes" id="UP000606786"/>
    </source>
</evidence>
<reference evidence="5" key="3">
    <citation type="submission" date="2020-11" db="EMBL/GenBank/DDBJ databases">
        <authorList>
            <person name="Whitehead M."/>
        </authorList>
    </citation>
    <scope>NUCLEOTIDE SEQUENCE</scope>
    <source>
        <strain evidence="5">EGII</strain>
    </source>
</reference>
<gene>
    <name evidence="6" type="primary">COGS</name>
    <name evidence="5" type="ORF">CCAP1982_LOCUS10828</name>
</gene>
<dbReference type="GO" id="GO:0004252">
    <property type="term" value="F:serine-type endopeptidase activity"/>
    <property type="evidence" value="ECO:0007669"/>
    <property type="project" value="InterPro"/>
</dbReference>
<dbReference type="PROSITE" id="PS50240">
    <property type="entry name" value="TRYPSIN_DOM"/>
    <property type="match status" value="1"/>
</dbReference>
<evidence type="ECO:0000259" key="4">
    <source>
        <dbReference type="PROSITE" id="PS50240"/>
    </source>
</evidence>
<dbReference type="FunFam" id="2.40.10.10:FF:000068">
    <property type="entry name" value="transmembrane protease serine 2"/>
    <property type="match status" value="1"/>
</dbReference>
<dbReference type="Gene3D" id="2.40.10.10">
    <property type="entry name" value="Trypsin-like serine proteases"/>
    <property type="match status" value="2"/>
</dbReference>
<dbReference type="InterPro" id="IPR043504">
    <property type="entry name" value="Peptidase_S1_PA_chymotrypsin"/>
</dbReference>
<evidence type="ECO:0000256" key="3">
    <source>
        <dbReference type="SAM" id="SignalP"/>
    </source>
</evidence>
<evidence type="ECO:0000313" key="6">
    <source>
        <dbReference type="EMBL" id="JAB97652.1"/>
    </source>
</evidence>
<dbReference type="EMBL" id="CAJHJT010000034">
    <property type="protein sequence ID" value="CAD7002342.1"/>
    <property type="molecule type" value="Genomic_DNA"/>
</dbReference>
<dbReference type="CDD" id="cd00190">
    <property type="entry name" value="Tryp_SPc"/>
    <property type="match status" value="1"/>
</dbReference>
<reference evidence="6" key="2">
    <citation type="journal article" date="2014" name="BMC Genomics">
        <title>A genomic perspective to assessing quality of mass-reared SIT flies used in Mediterranean fruit fly (Ceratitis capitata) eradication in California.</title>
        <authorList>
            <person name="Calla B."/>
            <person name="Hall B."/>
            <person name="Hou S."/>
            <person name="Geib S.M."/>
        </authorList>
    </citation>
    <scope>NUCLEOTIDE SEQUENCE</scope>
</reference>
<dbReference type="MEROPS" id="S01.B22"/>
<protein>
    <submittedName>
        <fullName evidence="5">(Mediterranean fruit fly) hypothetical protein</fullName>
    </submittedName>
    <submittedName>
        <fullName evidence="6">Collagenase</fullName>
    </submittedName>
</protein>
<dbReference type="EMBL" id="GAMC01008903">
    <property type="protein sequence ID" value="JAB97652.1"/>
    <property type="molecule type" value="mRNA"/>
</dbReference>
<keyword evidence="1" id="KW-1015">Disulfide bond</keyword>
<dbReference type="PANTHER" id="PTHR24260">
    <property type="match status" value="1"/>
</dbReference>
<keyword evidence="2" id="KW-0645">Protease</keyword>
<dbReference type="InterPro" id="IPR001314">
    <property type="entry name" value="Peptidase_S1A"/>
</dbReference>
<evidence type="ECO:0000256" key="1">
    <source>
        <dbReference type="ARBA" id="ARBA00023157"/>
    </source>
</evidence>
<dbReference type="SMART" id="SM00020">
    <property type="entry name" value="Tryp_SPc"/>
    <property type="match status" value="1"/>
</dbReference>
<dbReference type="Pfam" id="PF00089">
    <property type="entry name" value="Trypsin"/>
    <property type="match status" value="1"/>
</dbReference>
<accession>W8BFY6</accession>
<dbReference type="InterPro" id="IPR001254">
    <property type="entry name" value="Trypsin_dom"/>
</dbReference>
<keyword evidence="7" id="KW-1185">Reference proteome</keyword>
<sequence>MYLNTQKMSLPRTLLAVLLSYVTLDTLVAPQQMQVQGYAIGQSKYGRIEKFPYQVMLIGKQLWRKRILCGGTLLDQRWILTAGHCTMGVTHFDIYLGALTIEDAAETGRLVLRSNKFIVHEHFNPETAANDIALVKLPIDVAFTARIQPAILPYVNRNDPLTGAKVVATGWGANSEMSNYNPMQYTELRVISNQECANEFDVITNGVLCAKGLRDETVCSGDSGGPLVLKNTQVVVGITSFGPADGCETNIPGGFTRVTHYLDWIEVKTGRLSERVQQQRQQQLQLLRQQQQVQQVQRLQQLPQASMRGVVRVNENVV</sequence>
<proteinExistence type="evidence at transcript level"/>
<name>W8BFY6_CERCA</name>
<evidence type="ECO:0000313" key="5">
    <source>
        <dbReference type="EMBL" id="CAD7002342.1"/>
    </source>
</evidence>
<keyword evidence="2" id="KW-0378">Hydrolase</keyword>
<dbReference type="InterPro" id="IPR018114">
    <property type="entry name" value="TRYPSIN_HIS"/>
</dbReference>
<dbReference type="PRINTS" id="PR00722">
    <property type="entry name" value="CHYMOTRYPSIN"/>
</dbReference>
<keyword evidence="2" id="KW-0720">Serine protease</keyword>
<dbReference type="GO" id="GO:0006508">
    <property type="term" value="P:proteolysis"/>
    <property type="evidence" value="ECO:0007669"/>
    <property type="project" value="UniProtKB-KW"/>
</dbReference>
<feature type="domain" description="Peptidase S1" evidence="4">
    <location>
        <begin position="39"/>
        <end position="270"/>
    </location>
</feature>
<dbReference type="InterPro" id="IPR033116">
    <property type="entry name" value="TRYPSIN_SER"/>
</dbReference>
<keyword evidence="3" id="KW-0732">Signal</keyword>
<feature type="chain" id="PRO_5033708376" evidence="3">
    <location>
        <begin position="31"/>
        <end position="318"/>
    </location>
</feature>
<feature type="signal peptide" evidence="3">
    <location>
        <begin position="1"/>
        <end position="30"/>
    </location>
</feature>
<dbReference type="PANTHER" id="PTHR24260:SF148">
    <property type="entry name" value="IP09309P-RELATED"/>
    <property type="match status" value="1"/>
</dbReference>
<dbReference type="InterPro" id="IPR051333">
    <property type="entry name" value="CLIP_Serine_Protease"/>
</dbReference>
<dbReference type="SUPFAM" id="SSF50494">
    <property type="entry name" value="Trypsin-like serine proteases"/>
    <property type="match status" value="1"/>
</dbReference>
<dbReference type="PROSITE" id="PS00135">
    <property type="entry name" value="TRYPSIN_SER"/>
    <property type="match status" value="1"/>
</dbReference>